<dbReference type="OrthoDB" id="2429894at2759"/>
<gene>
    <name evidence="1" type="ORF">C2G38_2234414</name>
</gene>
<evidence type="ECO:0000313" key="2">
    <source>
        <dbReference type="Proteomes" id="UP000266673"/>
    </source>
</evidence>
<proteinExistence type="predicted"/>
<dbReference type="STRING" id="44941.A0A397TQE0"/>
<protein>
    <submittedName>
        <fullName evidence="1">Uncharacterized protein</fullName>
    </submittedName>
</protein>
<name>A0A397TQE0_9GLOM</name>
<dbReference type="Proteomes" id="UP000266673">
    <property type="component" value="Unassembled WGS sequence"/>
</dbReference>
<reference evidence="1 2" key="1">
    <citation type="submission" date="2018-06" db="EMBL/GenBank/DDBJ databases">
        <title>Comparative genomics reveals the genomic features of Rhizophagus irregularis, R. cerebriforme, R. diaphanum and Gigaspora rosea, and their symbiotic lifestyle signature.</title>
        <authorList>
            <person name="Morin E."/>
            <person name="San Clemente H."/>
            <person name="Chen E.C.H."/>
            <person name="De La Providencia I."/>
            <person name="Hainaut M."/>
            <person name="Kuo A."/>
            <person name="Kohler A."/>
            <person name="Murat C."/>
            <person name="Tang N."/>
            <person name="Roy S."/>
            <person name="Loubradou J."/>
            <person name="Henrissat B."/>
            <person name="Grigoriev I.V."/>
            <person name="Corradi N."/>
            <person name="Roux C."/>
            <person name="Martin F.M."/>
        </authorList>
    </citation>
    <scope>NUCLEOTIDE SEQUENCE [LARGE SCALE GENOMIC DNA]</scope>
    <source>
        <strain evidence="1 2">DAOM 194757</strain>
    </source>
</reference>
<accession>A0A397TQE0</accession>
<comment type="caution">
    <text evidence="1">The sequence shown here is derived from an EMBL/GenBank/DDBJ whole genome shotgun (WGS) entry which is preliminary data.</text>
</comment>
<dbReference type="EMBL" id="QKWP01004282">
    <property type="protein sequence ID" value="RIB00402.1"/>
    <property type="molecule type" value="Genomic_DNA"/>
</dbReference>
<dbReference type="AlphaFoldDB" id="A0A397TQE0"/>
<organism evidence="1 2">
    <name type="scientific">Gigaspora rosea</name>
    <dbReference type="NCBI Taxonomy" id="44941"/>
    <lineage>
        <taxon>Eukaryota</taxon>
        <taxon>Fungi</taxon>
        <taxon>Fungi incertae sedis</taxon>
        <taxon>Mucoromycota</taxon>
        <taxon>Glomeromycotina</taxon>
        <taxon>Glomeromycetes</taxon>
        <taxon>Diversisporales</taxon>
        <taxon>Gigasporaceae</taxon>
        <taxon>Gigaspora</taxon>
    </lineage>
</organism>
<keyword evidence="2" id="KW-1185">Reference proteome</keyword>
<evidence type="ECO:0000313" key="1">
    <source>
        <dbReference type="EMBL" id="RIB00402.1"/>
    </source>
</evidence>
<sequence>MFEEAGFDIYLSHELIEVRSQRTEAEKAIDNHCLAVNELIERIRNVYWQVKERDVSLRAAI</sequence>